<keyword evidence="2 3" id="KW-0378">Hydrolase</keyword>
<sequence length="304" mass="32482">MHTKIKYCDLQVNGSVGVDFSSPDLTDASFIKAVDHLTKSGTDCFLPTLITSPLEIYEKNLKIIANAVASSIGKHIPGVHIEGPFISDKPGSVGAHNPQWVQKPDIRLLEKLMEFSDGKVKLITIAAEAPGAENFCKEAVKMGITVSLGHQAASSEQLKRMAQAGATLLTHLGNGTPNVAGRHDNPILKALAVKELAAMIITDGFHLPPHVIEAIINAKGVDKVIVTSDASPIAGLAPGRYDCLGNDAVLEPSGLLHNPEKECLVGSSFNIAQCADYLRKLKILSEEEIVKVTSENPRKFISLS</sequence>
<evidence type="ECO:0000313" key="4">
    <source>
        <dbReference type="Proteomes" id="UP000188181"/>
    </source>
</evidence>
<dbReference type="SUPFAM" id="SSF51556">
    <property type="entry name" value="Metallo-dependent hydrolases"/>
    <property type="match status" value="1"/>
</dbReference>
<dbReference type="EMBL" id="CP019646">
    <property type="protein sequence ID" value="AQQ72375.1"/>
    <property type="molecule type" value="Genomic_DNA"/>
</dbReference>
<dbReference type="InterPro" id="IPR032466">
    <property type="entry name" value="Metal_Hydrolase"/>
</dbReference>
<evidence type="ECO:0000256" key="2">
    <source>
        <dbReference type="ARBA" id="ARBA00022801"/>
    </source>
</evidence>
<dbReference type="STRING" id="1851148.SMSP2_02758"/>
<dbReference type="GO" id="GO:0008448">
    <property type="term" value="F:N-acetylglucosamine-6-phosphate deacetylase activity"/>
    <property type="evidence" value="ECO:0007669"/>
    <property type="project" value="UniProtKB-EC"/>
</dbReference>
<dbReference type="Gene3D" id="3.20.20.140">
    <property type="entry name" value="Metal-dependent hydrolases"/>
    <property type="match status" value="1"/>
</dbReference>
<keyword evidence="4" id="KW-1185">Reference proteome</keyword>
<dbReference type="Proteomes" id="UP000188181">
    <property type="component" value="Chromosome"/>
</dbReference>
<organism evidence="3 4">
    <name type="scientific">Limihaloglobus sulfuriphilus</name>
    <dbReference type="NCBI Taxonomy" id="1851148"/>
    <lineage>
        <taxon>Bacteria</taxon>
        <taxon>Pseudomonadati</taxon>
        <taxon>Planctomycetota</taxon>
        <taxon>Phycisphaerae</taxon>
        <taxon>Sedimentisphaerales</taxon>
        <taxon>Sedimentisphaeraceae</taxon>
        <taxon>Limihaloglobus</taxon>
    </lineage>
</organism>
<protein>
    <submittedName>
        <fullName evidence="3">N-acetylglucosamine-6-phosphate deacetylase</fullName>
        <ecNumber evidence="3">3.5.1.25</ecNumber>
    </submittedName>
</protein>
<comment type="similarity">
    <text evidence="1">Belongs to the metallo-dependent hydrolases superfamily. NagA family.</text>
</comment>
<dbReference type="PANTHER" id="PTHR11113">
    <property type="entry name" value="N-ACETYLGLUCOSAMINE-6-PHOSPHATE DEACETYLASE"/>
    <property type="match status" value="1"/>
</dbReference>
<proteinExistence type="inferred from homology"/>
<dbReference type="OrthoDB" id="9776488at2"/>
<evidence type="ECO:0000313" key="3">
    <source>
        <dbReference type="EMBL" id="AQQ72375.1"/>
    </source>
</evidence>
<accession>A0A1Q2MI40</accession>
<dbReference type="AlphaFoldDB" id="A0A1Q2MI40"/>
<reference evidence="4" key="1">
    <citation type="submission" date="2017-02" db="EMBL/GenBank/DDBJ databases">
        <title>Comparative genomics and description of representatives of a novel lineage of planctomycetes thriving in anoxic sediments.</title>
        <authorList>
            <person name="Spring S."/>
            <person name="Bunk B."/>
            <person name="Sproer C."/>
        </authorList>
    </citation>
    <scope>NUCLEOTIDE SEQUENCE [LARGE SCALE GENOMIC DNA]</scope>
    <source>
        <strain evidence="4">SM-Chi-D1</strain>
    </source>
</reference>
<dbReference type="KEGG" id="pbas:SMSP2_02758"/>
<dbReference type="GO" id="GO:0006046">
    <property type="term" value="P:N-acetylglucosamine catabolic process"/>
    <property type="evidence" value="ECO:0007669"/>
    <property type="project" value="TreeGrafter"/>
</dbReference>
<dbReference type="EC" id="3.5.1.25" evidence="3"/>
<name>A0A1Q2MI40_9BACT</name>
<dbReference type="RefSeq" id="WP_146684572.1">
    <property type="nucleotide sequence ID" value="NZ_CP019646.1"/>
</dbReference>
<evidence type="ECO:0000256" key="1">
    <source>
        <dbReference type="ARBA" id="ARBA00010716"/>
    </source>
</evidence>
<gene>
    <name evidence="3" type="primary">nagA_2</name>
    <name evidence="3" type="ORF">SMSP2_02758</name>
</gene>
<dbReference type="PANTHER" id="PTHR11113:SF14">
    <property type="entry name" value="N-ACETYLGLUCOSAMINE-6-PHOSPHATE DEACETYLASE"/>
    <property type="match status" value="1"/>
</dbReference>